<dbReference type="SUPFAM" id="SSF53098">
    <property type="entry name" value="Ribonuclease H-like"/>
    <property type="match status" value="1"/>
</dbReference>
<dbReference type="PANTHER" id="PTHR46481">
    <property type="entry name" value="ZINC FINGER BED DOMAIN-CONTAINING PROTEIN 4"/>
    <property type="match status" value="1"/>
</dbReference>
<evidence type="ECO:0000259" key="9">
    <source>
        <dbReference type="Pfam" id="PF14372"/>
    </source>
</evidence>
<dbReference type="GO" id="GO:0005634">
    <property type="term" value="C:nucleus"/>
    <property type="evidence" value="ECO:0007669"/>
    <property type="project" value="UniProtKB-SubCell"/>
</dbReference>
<evidence type="ECO:0000256" key="2">
    <source>
        <dbReference type="ARBA" id="ARBA00022723"/>
    </source>
</evidence>
<evidence type="ECO:0000313" key="10">
    <source>
        <dbReference type="EMBL" id="KAJ1703119.1"/>
    </source>
</evidence>
<keyword evidence="4" id="KW-0862">Zinc</keyword>
<dbReference type="GO" id="GO:0008270">
    <property type="term" value="F:zinc ion binding"/>
    <property type="evidence" value="ECO:0007669"/>
    <property type="project" value="UniProtKB-KW"/>
</dbReference>
<dbReference type="Pfam" id="PF05699">
    <property type="entry name" value="Dimer_Tnp_hAT"/>
    <property type="match status" value="1"/>
</dbReference>
<dbReference type="InterPro" id="IPR008906">
    <property type="entry name" value="HATC_C_dom"/>
</dbReference>
<dbReference type="GO" id="GO:0003677">
    <property type="term" value="F:DNA binding"/>
    <property type="evidence" value="ECO:0007669"/>
    <property type="project" value="UniProtKB-KW"/>
</dbReference>
<evidence type="ECO:0000256" key="4">
    <source>
        <dbReference type="ARBA" id="ARBA00022833"/>
    </source>
</evidence>
<evidence type="ECO:0000256" key="6">
    <source>
        <dbReference type="ARBA" id="ARBA00023242"/>
    </source>
</evidence>
<comment type="subcellular location">
    <subcellularLocation>
        <location evidence="1">Nucleus</location>
    </subcellularLocation>
</comment>
<reference evidence="10" key="1">
    <citation type="journal article" date="2022" name="Cell">
        <title>Repeat-based holocentromeres influence genome architecture and karyotype evolution.</title>
        <authorList>
            <person name="Hofstatter P.G."/>
            <person name="Thangavel G."/>
            <person name="Lux T."/>
            <person name="Neumann P."/>
            <person name="Vondrak T."/>
            <person name="Novak P."/>
            <person name="Zhang M."/>
            <person name="Costa L."/>
            <person name="Castellani M."/>
            <person name="Scott A."/>
            <person name="Toegelov H."/>
            <person name="Fuchs J."/>
            <person name="Mata-Sucre Y."/>
            <person name="Dias Y."/>
            <person name="Vanzela A.L.L."/>
            <person name="Huettel B."/>
            <person name="Almeida C.C.S."/>
            <person name="Simkova H."/>
            <person name="Souza G."/>
            <person name="Pedrosa-Harand A."/>
            <person name="Macas J."/>
            <person name="Mayer K.F.X."/>
            <person name="Houben A."/>
            <person name="Marques A."/>
        </authorList>
    </citation>
    <scope>NUCLEOTIDE SEQUENCE</scope>
    <source>
        <strain evidence="10">RhyBre1mFocal</strain>
    </source>
</reference>
<dbReference type="InterPro" id="IPR012337">
    <property type="entry name" value="RNaseH-like_sf"/>
</dbReference>
<dbReference type="InterPro" id="IPR025525">
    <property type="entry name" value="hAT-like_transposase_RNase-H"/>
</dbReference>
<dbReference type="PANTHER" id="PTHR46481:SF10">
    <property type="entry name" value="ZINC FINGER BED DOMAIN-CONTAINING PROTEIN 39"/>
    <property type="match status" value="1"/>
</dbReference>
<dbReference type="Proteomes" id="UP001151287">
    <property type="component" value="Unassembled WGS sequence"/>
</dbReference>
<evidence type="ECO:0000256" key="5">
    <source>
        <dbReference type="ARBA" id="ARBA00023125"/>
    </source>
</evidence>
<protein>
    <recommendedName>
        <fullName evidence="12">Transposase</fullName>
    </recommendedName>
</protein>
<evidence type="ECO:0000259" key="8">
    <source>
        <dbReference type="Pfam" id="PF05699"/>
    </source>
</evidence>
<gene>
    <name evidence="10" type="ORF">LUZ63_002898</name>
</gene>
<keyword evidence="3" id="KW-0863">Zinc-finger</keyword>
<dbReference type="InterPro" id="IPR052035">
    <property type="entry name" value="ZnF_BED_domain_contain"/>
</dbReference>
<evidence type="ECO:0000313" key="11">
    <source>
        <dbReference type="Proteomes" id="UP001151287"/>
    </source>
</evidence>
<evidence type="ECO:0008006" key="12">
    <source>
        <dbReference type="Google" id="ProtNLM"/>
    </source>
</evidence>
<comment type="caution">
    <text evidence="10">The sequence shown here is derived from an EMBL/GenBank/DDBJ whole genome shotgun (WGS) entry which is preliminary data.</text>
</comment>
<evidence type="ECO:0000256" key="3">
    <source>
        <dbReference type="ARBA" id="ARBA00022771"/>
    </source>
</evidence>
<organism evidence="10 11">
    <name type="scientific">Rhynchospora breviuscula</name>
    <dbReference type="NCBI Taxonomy" id="2022672"/>
    <lineage>
        <taxon>Eukaryota</taxon>
        <taxon>Viridiplantae</taxon>
        <taxon>Streptophyta</taxon>
        <taxon>Embryophyta</taxon>
        <taxon>Tracheophyta</taxon>
        <taxon>Spermatophyta</taxon>
        <taxon>Magnoliopsida</taxon>
        <taxon>Liliopsida</taxon>
        <taxon>Poales</taxon>
        <taxon>Cyperaceae</taxon>
        <taxon>Cyperoideae</taxon>
        <taxon>Rhynchosporeae</taxon>
        <taxon>Rhynchospora</taxon>
    </lineage>
</organism>
<name>A0A9Q0CZP1_9POAL</name>
<feature type="region of interest" description="Disordered" evidence="7">
    <location>
        <begin position="44"/>
        <end position="66"/>
    </location>
</feature>
<proteinExistence type="predicted"/>
<keyword evidence="5" id="KW-0238">DNA-binding</keyword>
<dbReference type="OrthoDB" id="1607513at2759"/>
<dbReference type="EMBL" id="JAMQYH010000001">
    <property type="protein sequence ID" value="KAJ1703119.1"/>
    <property type="molecule type" value="Genomic_DNA"/>
</dbReference>
<feature type="domain" description="hAT-like transposase RNase-H fold" evidence="9">
    <location>
        <begin position="373"/>
        <end position="466"/>
    </location>
</feature>
<keyword evidence="11" id="KW-1185">Reference proteome</keyword>
<feature type="domain" description="HAT C-terminal dimerisation" evidence="8">
    <location>
        <begin position="498"/>
        <end position="564"/>
    </location>
</feature>
<keyword evidence="6" id="KW-0539">Nucleus</keyword>
<accession>A0A9Q0CZP1</accession>
<evidence type="ECO:0000256" key="1">
    <source>
        <dbReference type="ARBA" id="ARBA00004123"/>
    </source>
</evidence>
<evidence type="ECO:0000256" key="7">
    <source>
        <dbReference type="SAM" id="MobiDB-lite"/>
    </source>
</evidence>
<keyword evidence="2" id="KW-0479">Metal-binding</keyword>
<dbReference type="AlphaFoldDB" id="A0A9Q0CZP1"/>
<sequence>MVDTRTRKTATIATEVESEPDIPMMSLNFETPEEIQRIVLEADGLQEETPAPEEATKKKRKPREDIHTSDVWTHFKRGPKGADGFLMATCNYCGMKYKQRNRKSTFSGNATATGANPAVWVFDQARSRKNLGKMVIAHEYLFNCATHHYFKVFVSDLQPLFKIVSRTTIRADCLSIYEEEKVALYQFFSKLDCRFSFTSDLWTCKGRDRGFMALTCHYIDDAWNLRKKLISFTALPSPHTGKHIAQAIHDQLVLWNLDKKAFSLELDNSTANDACITVLFATTPIQKDLHISGAMFHQRCACHILNLIVQDGLNVLNNEIANIRETMKYIRHSQARMEKFSLAASQVGASNKKLAWDVQTRWNSTYLMLELALELREAINRYATLDKRYTSNPSEQEWERVKMGLEMFYKWDKYWKDENIILAIACVLDPRCKLEVVEYYIEQMYPEECDTFMSNMNICMNQLFKESSSSSAVVSDTRAGMRERLRVKKSTEPGLKSEIEEYLAQPLDDSSIDDHFDILSWWKLKSPKYHVLARLAREIFAIPISTVASKSTFSTSGRTLHQGRSVGVVS</sequence>
<dbReference type="Pfam" id="PF14372">
    <property type="entry name" value="hAT-like_RNase-H"/>
    <property type="match status" value="1"/>
</dbReference>
<dbReference type="GO" id="GO:0046983">
    <property type="term" value="F:protein dimerization activity"/>
    <property type="evidence" value="ECO:0007669"/>
    <property type="project" value="InterPro"/>
</dbReference>